<dbReference type="InterPro" id="IPR036388">
    <property type="entry name" value="WH-like_DNA-bd_sf"/>
</dbReference>
<dbReference type="STRING" id="569882.SAMN04490248_10941"/>
<feature type="domain" description="HTH lysR-type" evidence="5">
    <location>
        <begin position="9"/>
        <end position="66"/>
    </location>
</feature>
<dbReference type="GO" id="GO:0006351">
    <property type="term" value="P:DNA-templated transcription"/>
    <property type="evidence" value="ECO:0007669"/>
    <property type="project" value="TreeGrafter"/>
</dbReference>
<dbReference type="FunFam" id="1.10.10.10:FF:000001">
    <property type="entry name" value="LysR family transcriptional regulator"/>
    <property type="match status" value="1"/>
</dbReference>
<organism evidence="6 7">
    <name type="scientific">Salinihabitans flavidus</name>
    <dbReference type="NCBI Taxonomy" id="569882"/>
    <lineage>
        <taxon>Bacteria</taxon>
        <taxon>Pseudomonadati</taxon>
        <taxon>Pseudomonadota</taxon>
        <taxon>Alphaproteobacteria</taxon>
        <taxon>Rhodobacterales</taxon>
        <taxon>Roseobacteraceae</taxon>
        <taxon>Salinihabitans</taxon>
    </lineage>
</organism>
<evidence type="ECO:0000256" key="2">
    <source>
        <dbReference type="ARBA" id="ARBA00023015"/>
    </source>
</evidence>
<dbReference type="Gene3D" id="3.40.190.10">
    <property type="entry name" value="Periplasmic binding protein-like II"/>
    <property type="match status" value="2"/>
</dbReference>
<dbReference type="OrthoDB" id="5526340at2"/>
<dbReference type="RefSeq" id="WP_093117748.1">
    <property type="nucleotide sequence ID" value="NZ_FODS01000009.1"/>
</dbReference>
<gene>
    <name evidence="6" type="ORF">SAMN04490248_10941</name>
</gene>
<dbReference type="PRINTS" id="PR00039">
    <property type="entry name" value="HTHLYSR"/>
</dbReference>
<dbReference type="GO" id="GO:0043565">
    <property type="term" value="F:sequence-specific DNA binding"/>
    <property type="evidence" value="ECO:0007669"/>
    <property type="project" value="TreeGrafter"/>
</dbReference>
<dbReference type="Gene3D" id="1.10.10.10">
    <property type="entry name" value="Winged helix-like DNA-binding domain superfamily/Winged helix DNA-binding domain"/>
    <property type="match status" value="1"/>
</dbReference>
<evidence type="ECO:0000313" key="6">
    <source>
        <dbReference type="EMBL" id="SEO67522.1"/>
    </source>
</evidence>
<evidence type="ECO:0000256" key="1">
    <source>
        <dbReference type="ARBA" id="ARBA00009437"/>
    </source>
</evidence>
<dbReference type="GO" id="GO:0003700">
    <property type="term" value="F:DNA-binding transcription factor activity"/>
    <property type="evidence" value="ECO:0007669"/>
    <property type="project" value="InterPro"/>
</dbReference>
<dbReference type="Pfam" id="PF00126">
    <property type="entry name" value="HTH_1"/>
    <property type="match status" value="1"/>
</dbReference>
<keyword evidence="3 6" id="KW-0238">DNA-binding</keyword>
<keyword evidence="2" id="KW-0805">Transcription regulation</keyword>
<reference evidence="6 7" key="1">
    <citation type="submission" date="2016-10" db="EMBL/GenBank/DDBJ databases">
        <authorList>
            <person name="de Groot N.N."/>
        </authorList>
    </citation>
    <scope>NUCLEOTIDE SEQUENCE [LARGE SCALE GENOMIC DNA]</scope>
    <source>
        <strain evidence="6 7">DSM 27842</strain>
    </source>
</reference>
<dbReference type="AlphaFoldDB" id="A0A1H8RMF5"/>
<dbReference type="PANTHER" id="PTHR30537">
    <property type="entry name" value="HTH-TYPE TRANSCRIPTIONAL REGULATOR"/>
    <property type="match status" value="1"/>
</dbReference>
<dbReference type="InterPro" id="IPR058163">
    <property type="entry name" value="LysR-type_TF_proteobact-type"/>
</dbReference>
<protein>
    <submittedName>
        <fullName evidence="6">DNA-binding transcriptional regulator, LysR family</fullName>
    </submittedName>
</protein>
<proteinExistence type="inferred from homology"/>
<keyword evidence="7" id="KW-1185">Reference proteome</keyword>
<evidence type="ECO:0000259" key="5">
    <source>
        <dbReference type="PROSITE" id="PS50931"/>
    </source>
</evidence>
<sequence>MSLPRRFLPPLSWLMAFESVARLGSVTGAATELDLTQSAVSRQIAKLEDQVGTALFTRDRKRLLPTTAGRAYAEQVRAALSRIANATVQLHSNPDGGALNLAILPAIGTHWLAPRLPDFLARHPGVTVNLSTRMAPFDFSGERFHAAISFGTGIDAGRWLGTRTLPLMEEEVQPVLSPTLAHEGLRPNDLAEMPLLHLETRPKGWARWFAQHDVDAPDPRSGMHFDQFEAMLKAAEAGLGVALMPRFLAEGALARGTVVTLPGSTMTSLGTYALVWPETQDDYPPLRAFRDWLKSQI</sequence>
<dbReference type="Proteomes" id="UP000198893">
    <property type="component" value="Unassembled WGS sequence"/>
</dbReference>
<dbReference type="EMBL" id="FODS01000009">
    <property type="protein sequence ID" value="SEO67522.1"/>
    <property type="molecule type" value="Genomic_DNA"/>
</dbReference>
<name>A0A1H8RMF5_9RHOB</name>
<accession>A0A1H8RMF5</accession>
<dbReference type="PROSITE" id="PS50931">
    <property type="entry name" value="HTH_LYSR"/>
    <property type="match status" value="1"/>
</dbReference>
<evidence type="ECO:0000313" key="7">
    <source>
        <dbReference type="Proteomes" id="UP000198893"/>
    </source>
</evidence>
<keyword evidence="4" id="KW-0804">Transcription</keyword>
<dbReference type="SUPFAM" id="SSF53850">
    <property type="entry name" value="Periplasmic binding protein-like II"/>
    <property type="match status" value="1"/>
</dbReference>
<dbReference type="InterPro" id="IPR000847">
    <property type="entry name" value="LysR_HTH_N"/>
</dbReference>
<evidence type="ECO:0000256" key="3">
    <source>
        <dbReference type="ARBA" id="ARBA00023125"/>
    </source>
</evidence>
<comment type="similarity">
    <text evidence="1">Belongs to the LysR transcriptional regulatory family.</text>
</comment>
<dbReference type="InterPro" id="IPR036390">
    <property type="entry name" value="WH_DNA-bd_sf"/>
</dbReference>
<dbReference type="Pfam" id="PF03466">
    <property type="entry name" value="LysR_substrate"/>
    <property type="match status" value="1"/>
</dbReference>
<dbReference type="SUPFAM" id="SSF46785">
    <property type="entry name" value="Winged helix' DNA-binding domain"/>
    <property type="match status" value="1"/>
</dbReference>
<evidence type="ECO:0000256" key="4">
    <source>
        <dbReference type="ARBA" id="ARBA00023163"/>
    </source>
</evidence>
<dbReference type="InterPro" id="IPR005119">
    <property type="entry name" value="LysR_subst-bd"/>
</dbReference>
<dbReference type="PANTHER" id="PTHR30537:SF74">
    <property type="entry name" value="HTH-TYPE TRANSCRIPTIONAL REGULATOR TRPI"/>
    <property type="match status" value="1"/>
</dbReference>